<protein>
    <submittedName>
        <fullName evidence="1">Uncharacterized protein</fullName>
    </submittedName>
</protein>
<name>A0ABR3IWS6_9AGAR</name>
<comment type="caution">
    <text evidence="1">The sequence shown here is derived from an EMBL/GenBank/DDBJ whole genome shotgun (WGS) entry which is preliminary data.</text>
</comment>
<dbReference type="EMBL" id="JASNQZ010000015">
    <property type="protein sequence ID" value="KAL0947787.1"/>
    <property type="molecule type" value="Genomic_DNA"/>
</dbReference>
<sequence>MKKPHLLDELGNRCYIVAKDGQTTDLTFGRYSELEAYVVSDRLTGSSWEAAVFNHAKENFSAKGDSGSCIFNAEGKKLAFLHSGMPRGMSSWVTLGTPAHFVENQIRTRYPHANFDRITFSNAEA</sequence>
<dbReference type="Proteomes" id="UP001556367">
    <property type="component" value="Unassembled WGS sequence"/>
</dbReference>
<reference evidence="2" key="1">
    <citation type="submission" date="2024-06" db="EMBL/GenBank/DDBJ databases">
        <title>Multi-omics analyses provide insights into the biosynthesis of the anticancer antibiotic pleurotin in Hohenbuehelia grisea.</title>
        <authorList>
            <person name="Weaver J.A."/>
            <person name="Alberti F."/>
        </authorList>
    </citation>
    <scope>NUCLEOTIDE SEQUENCE [LARGE SCALE GENOMIC DNA]</scope>
    <source>
        <strain evidence="2">T-177</strain>
    </source>
</reference>
<evidence type="ECO:0000313" key="2">
    <source>
        <dbReference type="Proteomes" id="UP001556367"/>
    </source>
</evidence>
<gene>
    <name evidence="1" type="ORF">HGRIS_013861</name>
</gene>
<evidence type="ECO:0000313" key="1">
    <source>
        <dbReference type="EMBL" id="KAL0947787.1"/>
    </source>
</evidence>
<accession>A0ABR3IWS6</accession>
<keyword evidence="2" id="KW-1185">Reference proteome</keyword>
<proteinExistence type="predicted"/>
<organism evidence="1 2">
    <name type="scientific">Hohenbuehelia grisea</name>
    <dbReference type="NCBI Taxonomy" id="104357"/>
    <lineage>
        <taxon>Eukaryota</taxon>
        <taxon>Fungi</taxon>
        <taxon>Dikarya</taxon>
        <taxon>Basidiomycota</taxon>
        <taxon>Agaricomycotina</taxon>
        <taxon>Agaricomycetes</taxon>
        <taxon>Agaricomycetidae</taxon>
        <taxon>Agaricales</taxon>
        <taxon>Pleurotineae</taxon>
        <taxon>Pleurotaceae</taxon>
        <taxon>Hohenbuehelia</taxon>
    </lineage>
</organism>